<feature type="transmembrane region" description="Helical" evidence="2">
    <location>
        <begin position="148"/>
        <end position="169"/>
    </location>
</feature>
<keyword evidence="2" id="KW-0472">Membrane</keyword>
<proteinExistence type="predicted"/>
<comment type="caution">
    <text evidence="3">The sequence shown here is derived from an EMBL/GenBank/DDBJ whole genome shotgun (WGS) entry which is preliminary data.</text>
</comment>
<feature type="transmembrane region" description="Helical" evidence="2">
    <location>
        <begin position="68"/>
        <end position="88"/>
    </location>
</feature>
<dbReference type="InterPro" id="IPR029033">
    <property type="entry name" value="His_PPase_superfam"/>
</dbReference>
<reference evidence="3 4" key="1">
    <citation type="journal article" date="2015" name="Genome Biol. Evol.">
        <title>The genome of winter moth (Operophtera brumata) provides a genomic perspective on sexual dimorphism and phenology.</title>
        <authorList>
            <person name="Derks M.F."/>
            <person name="Smit S."/>
            <person name="Salis L."/>
            <person name="Schijlen E."/>
            <person name="Bossers A."/>
            <person name="Mateman C."/>
            <person name="Pijl A.S."/>
            <person name="de Ridder D."/>
            <person name="Groenen M.A."/>
            <person name="Visser M.E."/>
            <person name="Megens H.J."/>
        </authorList>
    </citation>
    <scope>NUCLEOTIDE SEQUENCE [LARGE SCALE GENOMIC DNA]</scope>
    <source>
        <strain evidence="3">WM2013NL</strain>
        <tissue evidence="3">Head and thorax</tissue>
    </source>
</reference>
<name>A0A0L7KRB8_OPEBR</name>
<feature type="region of interest" description="Disordered" evidence="1">
    <location>
        <begin position="179"/>
        <end position="213"/>
    </location>
</feature>
<evidence type="ECO:0000256" key="2">
    <source>
        <dbReference type="SAM" id="Phobius"/>
    </source>
</evidence>
<keyword evidence="2" id="KW-0812">Transmembrane</keyword>
<dbReference type="AlphaFoldDB" id="A0A0L7KRB8"/>
<dbReference type="OrthoDB" id="7429108at2759"/>
<evidence type="ECO:0000313" key="4">
    <source>
        <dbReference type="Proteomes" id="UP000037510"/>
    </source>
</evidence>
<accession>A0A0L7KRB8</accession>
<evidence type="ECO:0000313" key="3">
    <source>
        <dbReference type="EMBL" id="KOB65837.1"/>
    </source>
</evidence>
<feature type="transmembrane region" description="Helical" evidence="2">
    <location>
        <begin position="34"/>
        <end position="56"/>
    </location>
</feature>
<organism evidence="3 4">
    <name type="scientific">Operophtera brumata</name>
    <name type="common">Winter moth</name>
    <name type="synonym">Phalaena brumata</name>
    <dbReference type="NCBI Taxonomy" id="104452"/>
    <lineage>
        <taxon>Eukaryota</taxon>
        <taxon>Metazoa</taxon>
        <taxon>Ecdysozoa</taxon>
        <taxon>Arthropoda</taxon>
        <taxon>Hexapoda</taxon>
        <taxon>Insecta</taxon>
        <taxon>Pterygota</taxon>
        <taxon>Neoptera</taxon>
        <taxon>Endopterygota</taxon>
        <taxon>Lepidoptera</taxon>
        <taxon>Glossata</taxon>
        <taxon>Ditrysia</taxon>
        <taxon>Geometroidea</taxon>
        <taxon>Geometridae</taxon>
        <taxon>Larentiinae</taxon>
        <taxon>Operophtera</taxon>
    </lineage>
</organism>
<keyword evidence="4" id="KW-1185">Reference proteome</keyword>
<protein>
    <submittedName>
        <fullName evidence="3">Uncharacterized protein</fullName>
    </submittedName>
</protein>
<dbReference type="Proteomes" id="UP000037510">
    <property type="component" value="Unassembled WGS sequence"/>
</dbReference>
<dbReference type="EMBL" id="JTDY01006610">
    <property type="protein sequence ID" value="KOB65837.1"/>
    <property type="molecule type" value="Genomic_DNA"/>
</dbReference>
<sequence length="233" mass="25347">MYSGALLATAARLAWDPSTYTWFRFLCAAQYRVSAAYVAACGAWLAALVYLAAAAAASARHRAAATCLHVYCAGVVCLALSEVCYGAWMGASLAAWWRSSPQAALARRGMDLLHDIKPALLAMERYKDVVRPVYDMIEEVEHEAPNNAFVIIVFGVLGMILQVAAFVMARRLARRGADQRPLAPAEKEPPHPTPAACGVSCDDDSDGAEPCEHAPGWRKKANLRMYTILDKIF</sequence>
<keyword evidence="2" id="KW-1133">Transmembrane helix</keyword>
<gene>
    <name evidence="3" type="ORF">OBRU01_16882</name>
</gene>
<evidence type="ECO:0000256" key="1">
    <source>
        <dbReference type="SAM" id="MobiDB-lite"/>
    </source>
</evidence>
<dbReference type="GO" id="GO:0016791">
    <property type="term" value="F:phosphatase activity"/>
    <property type="evidence" value="ECO:0007669"/>
    <property type="project" value="UniProtKB-ARBA"/>
</dbReference>
<dbReference type="SUPFAM" id="SSF53254">
    <property type="entry name" value="Phosphoglycerate mutase-like"/>
    <property type="match status" value="1"/>
</dbReference>